<organism evidence="2 3">
    <name type="scientific">Aquimarina addita</name>
    <dbReference type="NCBI Taxonomy" id="870485"/>
    <lineage>
        <taxon>Bacteria</taxon>
        <taxon>Pseudomonadati</taxon>
        <taxon>Bacteroidota</taxon>
        <taxon>Flavobacteriia</taxon>
        <taxon>Flavobacteriales</taxon>
        <taxon>Flavobacteriaceae</taxon>
        <taxon>Aquimarina</taxon>
    </lineage>
</organism>
<comment type="caution">
    <text evidence="2">The sequence shown here is derived from an EMBL/GenBank/DDBJ whole genome shotgun (WGS) entry which is preliminary data.</text>
</comment>
<evidence type="ECO:0000313" key="3">
    <source>
        <dbReference type="Proteomes" id="UP001500459"/>
    </source>
</evidence>
<reference evidence="3" key="1">
    <citation type="journal article" date="2019" name="Int. J. Syst. Evol. Microbiol.">
        <title>The Global Catalogue of Microorganisms (GCM) 10K type strain sequencing project: providing services to taxonomists for standard genome sequencing and annotation.</title>
        <authorList>
            <consortium name="The Broad Institute Genomics Platform"/>
            <consortium name="The Broad Institute Genome Sequencing Center for Infectious Disease"/>
            <person name="Wu L."/>
            <person name="Ma J."/>
        </authorList>
    </citation>
    <scope>NUCLEOTIDE SEQUENCE [LARGE SCALE GENOMIC DNA]</scope>
    <source>
        <strain evidence="3">JCM 17106</strain>
    </source>
</reference>
<evidence type="ECO:0000313" key="2">
    <source>
        <dbReference type="EMBL" id="GAA4112599.1"/>
    </source>
</evidence>
<keyword evidence="3" id="KW-1185">Reference proteome</keyword>
<dbReference type="Pfam" id="PF19783">
    <property type="entry name" value="DUF6268"/>
    <property type="match status" value="1"/>
</dbReference>
<dbReference type="InterPro" id="IPR046235">
    <property type="entry name" value="DUF6268"/>
</dbReference>
<dbReference type="Proteomes" id="UP001500459">
    <property type="component" value="Unassembled WGS sequence"/>
</dbReference>
<protein>
    <recommendedName>
        <fullName evidence="1">DUF6268 domain-containing protein</fullName>
    </recommendedName>
</protein>
<evidence type="ECO:0000259" key="1">
    <source>
        <dbReference type="Pfam" id="PF19783"/>
    </source>
</evidence>
<sequence length="294" mass="33575">MRDHFKLIILIFSTVNIGLGQDVGQELFGFDYSTIQGIGDTSIEKYSIDTYLDTDYKKTNIGFGFIYDNYNFLFTNAPFYTGSELYTDLHTIGAKLSYTYLVNDTWSANLFVLPMISSDLEQKITNEDIVINAKATVTKKWGSGMNSSSLLLGIGYDTTFGVPQLIPLISYQKRINLQWEYILGFPETYINFHHNTRHIISAATAITGLYGNLSSPFYDEDIRMISNTKLTYKTAATSLEYKYRIQPHWTTVVKAGYSFYNELAILDKDHTTIYDFNTDSSFFITMGLKFNLNK</sequence>
<accession>A0ABP7XFW5</accession>
<name>A0ABP7XFW5_9FLAO</name>
<feature type="domain" description="DUF6268" evidence="1">
    <location>
        <begin position="80"/>
        <end position="291"/>
    </location>
</feature>
<gene>
    <name evidence="2" type="ORF">GCM10022393_11130</name>
</gene>
<dbReference type="EMBL" id="BAABCW010000003">
    <property type="protein sequence ID" value="GAA4112599.1"/>
    <property type="molecule type" value="Genomic_DNA"/>
</dbReference>
<proteinExistence type="predicted"/>